<dbReference type="RefSeq" id="WP_069961102.1">
    <property type="nucleotide sequence ID" value="NZ_CP016094.1"/>
</dbReference>
<feature type="chain" id="PRO_5009105041" evidence="1">
    <location>
        <begin position="24"/>
        <end position="487"/>
    </location>
</feature>
<proteinExistence type="predicted"/>
<dbReference type="OrthoDB" id="9791525at2"/>
<sequence>MFSRHLIRLASASLLLAFVPARGDESNLWPFFVRHTDPTTGTATAEGLGPLLFARARPGEEQQGLRPVYMTTRTAEVTEGNILYPFFTWRQQADYRTFSFFQLVNTRADTTDAAHPDHRFDVWPFYFSRQTDDPALNYRALFPLVGEIRQRFGRDRLSFVVFPLYLQTEKGGRQVTHAPWPFLRFIAGDGHTGFGFWPLYGQSARAGDYEHRFWLWPLGFKSVTNLADPEPEVKLGLLPFYSRDTGPGYIRENYAWPFFGYTHRTAPYRYDERRYLWPLLVQGRGDDRVVNRWAPLYTHSVIKGTDKTWLLWPLYRHQRWDADGVAQEKNQVLFFLWWSLEQRSLAHPAAAPAHKTHLWPLFSSWDNGAGQRQVQALSPLEVFFPGNPTVRQLWTPLFALYRYDRKSADTVRHALLWNAVTWQRTATTREFHLGPLASVQTDTRQQRLALGSGLIGLRRKPGERTWRLFLFDFPTAAASKADQATTP</sequence>
<dbReference type="Proteomes" id="UP000095228">
    <property type="component" value="Chromosome"/>
</dbReference>
<dbReference type="EMBL" id="CP016094">
    <property type="protein sequence ID" value="AOS43777.1"/>
    <property type="molecule type" value="Genomic_DNA"/>
</dbReference>
<evidence type="ECO:0000313" key="3">
    <source>
        <dbReference type="Proteomes" id="UP000095228"/>
    </source>
</evidence>
<keyword evidence="3" id="KW-1185">Reference proteome</keyword>
<evidence type="ECO:0000256" key="1">
    <source>
        <dbReference type="SAM" id="SignalP"/>
    </source>
</evidence>
<accession>A0A1D8ASB0</accession>
<feature type="signal peptide" evidence="1">
    <location>
        <begin position="1"/>
        <end position="23"/>
    </location>
</feature>
<reference evidence="2 3" key="1">
    <citation type="submission" date="2016-06" db="EMBL/GenBank/DDBJ databases">
        <title>Three novel species with peptidoglycan cell walls form the new genus Lacunisphaera gen. nov. in the family Opitutaceae of the verrucomicrobial subdivision 4.</title>
        <authorList>
            <person name="Rast P."/>
            <person name="Gloeckner I."/>
            <person name="Jogler M."/>
            <person name="Boedeker C."/>
            <person name="Jeske O."/>
            <person name="Wiegand S."/>
            <person name="Reinhardt R."/>
            <person name="Schumann P."/>
            <person name="Rohde M."/>
            <person name="Spring S."/>
            <person name="Gloeckner F.O."/>
            <person name="Jogler C."/>
        </authorList>
    </citation>
    <scope>NUCLEOTIDE SEQUENCE [LARGE SCALE GENOMIC DNA]</scope>
    <source>
        <strain evidence="2 3">IG16b</strain>
    </source>
</reference>
<name>A0A1D8ASB0_9BACT</name>
<evidence type="ECO:0000313" key="2">
    <source>
        <dbReference type="EMBL" id="AOS43777.1"/>
    </source>
</evidence>
<gene>
    <name evidence="2" type="ORF">Verru16b_00835</name>
</gene>
<dbReference type="AlphaFoldDB" id="A0A1D8ASB0"/>
<dbReference type="KEGG" id="obg:Verru16b_00835"/>
<dbReference type="STRING" id="1838286.Verru16b_00835"/>
<protein>
    <submittedName>
        <fullName evidence="2">Uncharacterized protein</fullName>
    </submittedName>
</protein>
<organism evidence="2 3">
    <name type="scientific">Lacunisphaera limnophila</name>
    <dbReference type="NCBI Taxonomy" id="1838286"/>
    <lineage>
        <taxon>Bacteria</taxon>
        <taxon>Pseudomonadati</taxon>
        <taxon>Verrucomicrobiota</taxon>
        <taxon>Opitutia</taxon>
        <taxon>Opitutales</taxon>
        <taxon>Opitutaceae</taxon>
        <taxon>Lacunisphaera</taxon>
    </lineage>
</organism>
<keyword evidence="1" id="KW-0732">Signal</keyword>